<dbReference type="InterPro" id="IPR036942">
    <property type="entry name" value="Beta-barrel_TonB_sf"/>
</dbReference>
<feature type="chain" id="PRO_5015483481" evidence="15">
    <location>
        <begin position="25"/>
        <end position="877"/>
    </location>
</feature>
<feature type="compositionally biased region" description="Basic and acidic residues" evidence="14">
    <location>
        <begin position="373"/>
        <end position="383"/>
    </location>
</feature>
<feature type="signal peptide" evidence="15">
    <location>
        <begin position="1"/>
        <end position="24"/>
    </location>
</feature>
<evidence type="ECO:0000256" key="4">
    <source>
        <dbReference type="ARBA" id="ARBA00022496"/>
    </source>
</evidence>
<reference evidence="18 19" key="1">
    <citation type="submission" date="2018-05" db="EMBL/GenBank/DDBJ databases">
        <title>Polaribacter aquimarinus sp. nov., isolated from sediment in a sediment of sea.</title>
        <authorList>
            <person name="Lu D."/>
        </authorList>
    </citation>
    <scope>NUCLEOTIDE SEQUENCE [LARGE SCALE GENOMIC DNA]</scope>
    <source>
        <strain evidence="18 19">ZY113</strain>
    </source>
</reference>
<dbReference type="InterPro" id="IPR008969">
    <property type="entry name" value="CarboxyPept-like_regulatory"/>
</dbReference>
<keyword evidence="5 12" id="KW-0812">Transmembrane</keyword>
<protein>
    <submittedName>
        <fullName evidence="18">TonB-dependent receptor</fullName>
    </submittedName>
</protein>
<dbReference type="Pfam" id="PF07715">
    <property type="entry name" value="Plug"/>
    <property type="match status" value="1"/>
</dbReference>
<keyword evidence="4" id="KW-0410">Iron transport</keyword>
<gene>
    <name evidence="18" type="ORF">DIS07_04730</name>
</gene>
<dbReference type="InterPro" id="IPR012910">
    <property type="entry name" value="Plug_dom"/>
</dbReference>
<dbReference type="Gene3D" id="2.170.130.10">
    <property type="entry name" value="TonB-dependent receptor, plug domain"/>
    <property type="match status" value="1"/>
</dbReference>
<evidence type="ECO:0000256" key="11">
    <source>
        <dbReference type="ARBA" id="ARBA00023237"/>
    </source>
</evidence>
<evidence type="ECO:0000313" key="19">
    <source>
        <dbReference type="Proteomes" id="UP000245670"/>
    </source>
</evidence>
<dbReference type="SUPFAM" id="SSF49464">
    <property type="entry name" value="Carboxypeptidase regulatory domain-like"/>
    <property type="match status" value="1"/>
</dbReference>
<evidence type="ECO:0000256" key="13">
    <source>
        <dbReference type="RuleBase" id="RU003357"/>
    </source>
</evidence>
<keyword evidence="18" id="KW-0675">Receptor</keyword>
<dbReference type="AlphaFoldDB" id="A0A2U2JBR5"/>
<keyword evidence="3 12" id="KW-1134">Transmembrane beta strand</keyword>
<evidence type="ECO:0000256" key="7">
    <source>
        <dbReference type="ARBA" id="ARBA00023004"/>
    </source>
</evidence>
<keyword evidence="2 12" id="KW-0813">Transport</keyword>
<proteinExistence type="inferred from homology"/>
<dbReference type="Pfam" id="PF13715">
    <property type="entry name" value="CarbopepD_reg_2"/>
    <property type="match status" value="1"/>
</dbReference>
<keyword evidence="11 12" id="KW-0998">Cell outer membrane</keyword>
<evidence type="ECO:0000256" key="2">
    <source>
        <dbReference type="ARBA" id="ARBA00022448"/>
    </source>
</evidence>
<keyword evidence="7" id="KW-0408">Iron</keyword>
<dbReference type="PANTHER" id="PTHR32552:SF89">
    <property type="entry name" value="CATECHOLATE SIDEROPHORE RECEPTOR FIU"/>
    <property type="match status" value="1"/>
</dbReference>
<dbReference type="InterPro" id="IPR039426">
    <property type="entry name" value="TonB-dep_rcpt-like"/>
</dbReference>
<accession>A0A2U2JBR5</accession>
<evidence type="ECO:0000256" key="1">
    <source>
        <dbReference type="ARBA" id="ARBA00004571"/>
    </source>
</evidence>
<dbReference type="GO" id="GO:0015344">
    <property type="term" value="F:siderophore uptake transmembrane transporter activity"/>
    <property type="evidence" value="ECO:0007669"/>
    <property type="project" value="TreeGrafter"/>
</dbReference>
<dbReference type="GO" id="GO:0009279">
    <property type="term" value="C:cell outer membrane"/>
    <property type="evidence" value="ECO:0007669"/>
    <property type="project" value="UniProtKB-SubCell"/>
</dbReference>
<evidence type="ECO:0000256" key="8">
    <source>
        <dbReference type="ARBA" id="ARBA00023065"/>
    </source>
</evidence>
<dbReference type="OrthoDB" id="1122665at2"/>
<dbReference type="Gene3D" id="2.40.170.20">
    <property type="entry name" value="TonB-dependent receptor, beta-barrel domain"/>
    <property type="match status" value="1"/>
</dbReference>
<evidence type="ECO:0000256" key="12">
    <source>
        <dbReference type="PROSITE-ProRule" id="PRU01360"/>
    </source>
</evidence>
<evidence type="ECO:0000259" key="17">
    <source>
        <dbReference type="Pfam" id="PF07715"/>
    </source>
</evidence>
<keyword evidence="10 12" id="KW-0472">Membrane</keyword>
<dbReference type="PANTHER" id="PTHR32552">
    <property type="entry name" value="FERRICHROME IRON RECEPTOR-RELATED"/>
    <property type="match status" value="1"/>
</dbReference>
<dbReference type="InterPro" id="IPR000531">
    <property type="entry name" value="Beta-barrel_TonB"/>
</dbReference>
<evidence type="ECO:0000256" key="6">
    <source>
        <dbReference type="ARBA" id="ARBA00022729"/>
    </source>
</evidence>
<comment type="caution">
    <text evidence="18">The sequence shown here is derived from an EMBL/GenBank/DDBJ whole genome shotgun (WGS) entry which is preliminary data.</text>
</comment>
<evidence type="ECO:0000256" key="15">
    <source>
        <dbReference type="SAM" id="SignalP"/>
    </source>
</evidence>
<evidence type="ECO:0000256" key="9">
    <source>
        <dbReference type="ARBA" id="ARBA00023077"/>
    </source>
</evidence>
<dbReference type="Pfam" id="PF00593">
    <property type="entry name" value="TonB_dep_Rec_b-barrel"/>
    <property type="match status" value="1"/>
</dbReference>
<feature type="domain" description="TonB-dependent receptor plug" evidence="17">
    <location>
        <begin position="122"/>
        <end position="235"/>
    </location>
</feature>
<dbReference type="EMBL" id="QFFG01000002">
    <property type="protein sequence ID" value="PWG05755.1"/>
    <property type="molecule type" value="Genomic_DNA"/>
</dbReference>
<keyword evidence="6 15" id="KW-0732">Signal</keyword>
<sequence>MKKLIHFKKAFLMLLILTSSTLIAQSTISGTVTDQNGELIPGVNIILKGTTKGATTDFDGNYEIKNVENGTYTLIASYIGFDNFTKEVIINSTKVTLNIVIKENAQSLDEIIVTGVVNPKSKIESSVSISTIGIKQIEQSSPRTTGEIFRNIPGIRAESSAGEGNSNFNVRGVPVSSGGSRYLQLQEDGLPLNLFGDTSFGNSDNWLRADANVARVEAIRGGSASTQTSNGPAGIINLISKTGSTEGGSVATTVGLDYNTNRVDFEYGAPLENGLSFHIGGFMRTGEGPRTTGFNANKGGQIKANITKKFKSGYIRTYLKFLNDRTAMYMPMPMLLKGTDANPTYANLPGFDITTDGLQSKYLQESSGPTSSDRNRSSRDVRDGNNVISKSVGVEFSFNLGDGWKVRNNGRVSINNGAFIAPFSAGFGETNAFVAGLPIPQPATLSYADNGTAYNPSNGLIQNIHVFDTTIDDLSNVMNDLKVSKKITDNVAVTAGYFTATQNTKISWQWNSFLQEVRGGGDARLVNVDGLSRGGQYAYGTPVWGNCCQRKYNTQHTVNSPYVAVDADLNEKLNFSGSVRFENVRVDGTIASGNQVGEFDVNRNNIIEPIEKMVPIVQPNQNQIVSDEYSFTSYSAGLNYKMNDDAAVFGRYSLGASGRASDRNSYKADGTADVQYDQVSQFEIGYKRRFDNGTLNVTGFSSITDEAAGFELQNTVGSKYSATGLEVESAFNFGDFSINGSATYTNAKIKEDRGGNGANDGNKPRRQADFLYSIAPTYTFGTEKQNILGITVLGTSKSFATDANDLIQPGYAYINFLGKVGLTKGLSLALNVNNLFDTVGITEVEGQDGVAINGTDRYVRARSITGRSTSLSLKYSF</sequence>
<feature type="region of interest" description="Disordered" evidence="14">
    <location>
        <begin position="363"/>
        <end position="384"/>
    </location>
</feature>
<evidence type="ECO:0000256" key="3">
    <source>
        <dbReference type="ARBA" id="ARBA00022452"/>
    </source>
</evidence>
<evidence type="ECO:0000256" key="5">
    <source>
        <dbReference type="ARBA" id="ARBA00022692"/>
    </source>
</evidence>
<comment type="similarity">
    <text evidence="12 13">Belongs to the TonB-dependent receptor family.</text>
</comment>
<keyword evidence="19" id="KW-1185">Reference proteome</keyword>
<evidence type="ECO:0000256" key="10">
    <source>
        <dbReference type="ARBA" id="ARBA00023136"/>
    </source>
</evidence>
<dbReference type="Gene3D" id="2.60.40.1120">
    <property type="entry name" value="Carboxypeptidase-like, regulatory domain"/>
    <property type="match status" value="1"/>
</dbReference>
<name>A0A2U2JBR5_9FLAO</name>
<evidence type="ECO:0000259" key="16">
    <source>
        <dbReference type="Pfam" id="PF00593"/>
    </source>
</evidence>
<keyword evidence="8" id="KW-0406">Ion transport</keyword>
<evidence type="ECO:0000256" key="14">
    <source>
        <dbReference type="SAM" id="MobiDB-lite"/>
    </source>
</evidence>
<dbReference type="Proteomes" id="UP000245670">
    <property type="component" value="Unassembled WGS sequence"/>
</dbReference>
<dbReference type="InterPro" id="IPR037066">
    <property type="entry name" value="Plug_dom_sf"/>
</dbReference>
<evidence type="ECO:0000313" key="18">
    <source>
        <dbReference type="EMBL" id="PWG05755.1"/>
    </source>
</evidence>
<comment type="subcellular location">
    <subcellularLocation>
        <location evidence="1 12">Cell outer membrane</location>
        <topology evidence="1 12">Multi-pass membrane protein</topology>
    </subcellularLocation>
</comment>
<dbReference type="PROSITE" id="PS52016">
    <property type="entry name" value="TONB_DEPENDENT_REC_3"/>
    <property type="match status" value="1"/>
</dbReference>
<dbReference type="RefSeq" id="WP_109404088.1">
    <property type="nucleotide sequence ID" value="NZ_QFFG01000002.1"/>
</dbReference>
<keyword evidence="9 13" id="KW-0798">TonB box</keyword>
<organism evidence="18 19">
    <name type="scientific">Polaribacter aquimarinus</name>
    <dbReference type="NCBI Taxonomy" id="2100726"/>
    <lineage>
        <taxon>Bacteria</taxon>
        <taxon>Pseudomonadati</taxon>
        <taxon>Bacteroidota</taxon>
        <taxon>Flavobacteriia</taxon>
        <taxon>Flavobacteriales</taxon>
        <taxon>Flavobacteriaceae</taxon>
    </lineage>
</organism>
<dbReference type="SUPFAM" id="SSF56935">
    <property type="entry name" value="Porins"/>
    <property type="match status" value="1"/>
</dbReference>
<feature type="domain" description="TonB-dependent receptor-like beta-barrel" evidence="16">
    <location>
        <begin position="352"/>
        <end position="835"/>
    </location>
</feature>